<evidence type="ECO:0000313" key="8">
    <source>
        <dbReference type="Proteomes" id="UP000298127"/>
    </source>
</evidence>
<feature type="domain" description="FtsK" evidence="6">
    <location>
        <begin position="400"/>
        <end position="585"/>
    </location>
</feature>
<evidence type="ECO:0000313" key="7">
    <source>
        <dbReference type="EMBL" id="TFV96368.1"/>
    </source>
</evidence>
<keyword evidence="2 3" id="KW-0067">ATP-binding</keyword>
<accession>A0A4Y9QWQ9</accession>
<dbReference type="InterPro" id="IPR003593">
    <property type="entry name" value="AAA+_ATPase"/>
</dbReference>
<dbReference type="GO" id="GO:0003677">
    <property type="term" value="F:DNA binding"/>
    <property type="evidence" value="ECO:0007669"/>
    <property type="project" value="InterPro"/>
</dbReference>
<dbReference type="AlphaFoldDB" id="A0A4Y9QWQ9"/>
<dbReference type="Proteomes" id="UP000298127">
    <property type="component" value="Unassembled WGS sequence"/>
</dbReference>
<dbReference type="SMART" id="SM00382">
    <property type="entry name" value="AAA"/>
    <property type="match status" value="2"/>
</dbReference>
<keyword evidence="8" id="KW-1185">Reference proteome</keyword>
<dbReference type="InterPro" id="IPR050206">
    <property type="entry name" value="FtsK/SpoIIIE/SftA"/>
</dbReference>
<dbReference type="Pfam" id="PF01580">
    <property type="entry name" value="FtsK_SpoIIIE"/>
    <property type="match status" value="1"/>
</dbReference>
<keyword evidence="5" id="KW-0472">Membrane</keyword>
<keyword evidence="5" id="KW-1133">Transmembrane helix</keyword>
<sequence length="986" mass="101907">MTDLHPSDTLRLPPRPTERERAPFPLLASIAPVVVALALWGVTRSPFALLFAVLGPVIALASLADALRSGRRSSRRALAEHNAALGELTEQIARRQRNIRRSAWQRHPSASDTFFAGDDDARRWRSAAPGSVVLGCGTVPSPDAIAWDETSALPDDAGDAGSDVDPGALGTSGRRRDASGSRASVSRERAVAVAASRSIDDMPVAVDVGGGIGVVGAEPLVRAVLRGLLLQVVDAVPPSRLGVATPATPEWGWAAELPHSLAERADGAAAAGVPLLIVVQASDAGVGRGIPPSTDDGTRGTARSVVLAGAPSIALLPPGCAVIVVVRSAVDAEVVRSPAERRVRLVPELVGAEQAGAHARLLGLTARRSAPRALPTMLPFVAPEHPTGPGLAGVIGVGPTGPLVLDLVADGPHAVVGGTTGSGKSELLVTWIAAMAAGRTAAQFTFLLVDFKGGATGTILGALPHCAGVVTDLDAPLARRVLESLLAEMRRREAVLADAKVAGIDGLPPDRALPRLVIVVDELAALLGAEPGMHALFSDIAARGRSLGLHLILCTQRPAGVVRESVLANCALRISLRVIDGADSAAVIGSPAAALIPVAVPGRCLIARHGRLDEAQVATTTPGDLAVIARRTARRGSPEPQRPWLPPLPPVLQPDHPAFADALARGAAASPGVVIGLLDRPELQTQPVARWSGPALLVQGGGGSGRTSVLARIAAECPGAHVVPADVEGTWDALDLAERGELRMLLLDDWDAVSGRWPAEYRQAASDRLADLLHGGTARIAVAVRRSGALGSVAGLFGSTIVLRSDDRAEHVLAGAGADLWDPAAPPGRGVWEGARLQVLAPDPAAETPSSLLLSPLSPAEPPLLAVGPGPMLAVSSRPDRFARRLGRLVPDREIRQLEGASRPDLAVHSAAMGPVLVGRPDGWQAQPALFAALAARATLVFDGCSTSEVRQLTRVRELPPPLRAGAGRVWVQAPEGGIRRARLDE</sequence>
<gene>
    <name evidence="7" type="ORF">E4M00_13660</name>
</gene>
<feature type="transmembrane region" description="Helical" evidence="5">
    <location>
        <begin position="21"/>
        <end position="41"/>
    </location>
</feature>
<feature type="transmembrane region" description="Helical" evidence="5">
    <location>
        <begin position="47"/>
        <end position="67"/>
    </location>
</feature>
<evidence type="ECO:0000256" key="3">
    <source>
        <dbReference type="PROSITE-ProRule" id="PRU00289"/>
    </source>
</evidence>
<keyword evidence="7" id="KW-0132">Cell division</keyword>
<evidence type="ECO:0000256" key="4">
    <source>
        <dbReference type="SAM" id="MobiDB-lite"/>
    </source>
</evidence>
<comment type="caution">
    <text evidence="7">The sequence shown here is derived from an EMBL/GenBank/DDBJ whole genome shotgun (WGS) entry which is preliminary data.</text>
</comment>
<dbReference type="EMBL" id="SPQZ01000005">
    <property type="protein sequence ID" value="TFV96368.1"/>
    <property type="molecule type" value="Genomic_DNA"/>
</dbReference>
<evidence type="ECO:0000259" key="6">
    <source>
        <dbReference type="PROSITE" id="PS50901"/>
    </source>
</evidence>
<proteinExistence type="predicted"/>
<name>A0A4Y9QWQ9_9MICO</name>
<protein>
    <submittedName>
        <fullName evidence="7">Cell division protein FtsK</fullName>
    </submittedName>
</protein>
<reference evidence="7 8" key="1">
    <citation type="journal article" date="2018" name="J. Microbiol.">
        <title>Leifsonia flava sp. nov., a novel actinobacterium isolated from the rhizosphere of Aquilegia viridiflora.</title>
        <authorList>
            <person name="Cai Y."/>
            <person name="Tao W.Z."/>
            <person name="Ma Y.J."/>
            <person name="Cheng J."/>
            <person name="Zhang M.Y."/>
            <person name="Zhang Y.X."/>
        </authorList>
    </citation>
    <scope>NUCLEOTIDE SEQUENCE [LARGE SCALE GENOMIC DNA]</scope>
    <source>
        <strain evidence="7 8">SYP-B2174</strain>
    </source>
</reference>
<feature type="compositionally biased region" description="Basic and acidic residues" evidence="4">
    <location>
        <begin position="174"/>
        <end position="186"/>
    </location>
</feature>
<dbReference type="RefSeq" id="WP_135121069.1">
    <property type="nucleotide sequence ID" value="NZ_SPQZ01000005.1"/>
</dbReference>
<keyword evidence="1 3" id="KW-0547">Nucleotide-binding</keyword>
<dbReference type="GO" id="GO:0005524">
    <property type="term" value="F:ATP binding"/>
    <property type="evidence" value="ECO:0007669"/>
    <property type="project" value="UniProtKB-UniRule"/>
</dbReference>
<dbReference type="PANTHER" id="PTHR22683">
    <property type="entry name" value="SPORULATION PROTEIN RELATED"/>
    <property type="match status" value="1"/>
</dbReference>
<feature type="region of interest" description="Disordered" evidence="4">
    <location>
        <begin position="149"/>
        <end position="186"/>
    </location>
</feature>
<dbReference type="InterPro" id="IPR027417">
    <property type="entry name" value="P-loop_NTPase"/>
</dbReference>
<dbReference type="PROSITE" id="PS50901">
    <property type="entry name" value="FTSK"/>
    <property type="match status" value="1"/>
</dbReference>
<dbReference type="InterPro" id="IPR002543">
    <property type="entry name" value="FtsK_dom"/>
</dbReference>
<organism evidence="7 8">
    <name type="scientific">Orlajensenia leifsoniae</name>
    <dbReference type="NCBI Taxonomy" id="2561933"/>
    <lineage>
        <taxon>Bacteria</taxon>
        <taxon>Bacillati</taxon>
        <taxon>Actinomycetota</taxon>
        <taxon>Actinomycetes</taxon>
        <taxon>Micrococcales</taxon>
        <taxon>Microbacteriaceae</taxon>
        <taxon>Orlajensenia</taxon>
    </lineage>
</organism>
<evidence type="ECO:0000256" key="5">
    <source>
        <dbReference type="SAM" id="Phobius"/>
    </source>
</evidence>
<dbReference type="Gene3D" id="3.40.50.300">
    <property type="entry name" value="P-loop containing nucleotide triphosphate hydrolases"/>
    <property type="match status" value="2"/>
</dbReference>
<dbReference type="SUPFAM" id="SSF52540">
    <property type="entry name" value="P-loop containing nucleoside triphosphate hydrolases"/>
    <property type="match status" value="2"/>
</dbReference>
<dbReference type="GO" id="GO:0051301">
    <property type="term" value="P:cell division"/>
    <property type="evidence" value="ECO:0007669"/>
    <property type="project" value="UniProtKB-KW"/>
</dbReference>
<keyword evidence="5" id="KW-0812">Transmembrane</keyword>
<evidence type="ECO:0000256" key="1">
    <source>
        <dbReference type="ARBA" id="ARBA00022741"/>
    </source>
</evidence>
<feature type="binding site" evidence="3">
    <location>
        <begin position="418"/>
        <end position="425"/>
    </location>
    <ligand>
        <name>ATP</name>
        <dbReference type="ChEBI" id="CHEBI:30616"/>
    </ligand>
</feature>
<dbReference type="CDD" id="cd01127">
    <property type="entry name" value="TrwB_TraG_TraD_VirD4"/>
    <property type="match status" value="1"/>
</dbReference>
<evidence type="ECO:0000256" key="2">
    <source>
        <dbReference type="ARBA" id="ARBA00022840"/>
    </source>
</evidence>
<keyword evidence="7" id="KW-0131">Cell cycle</keyword>
<dbReference type="PANTHER" id="PTHR22683:SF1">
    <property type="entry name" value="TYPE VII SECRETION SYSTEM PROTEIN ESSC"/>
    <property type="match status" value="1"/>
</dbReference>